<evidence type="ECO:0000313" key="2">
    <source>
        <dbReference type="Proteomes" id="UP000216113"/>
    </source>
</evidence>
<comment type="caution">
    <text evidence="1">The sequence shown here is derived from an EMBL/GenBank/DDBJ whole genome shotgun (WGS) entry which is preliminary data.</text>
</comment>
<sequence>MSNQYTVTWTVDVEVTGEHKDAAQAVADLYFQERIAAGEHGSACSFTVAGSDNFLVEIDLADSLSDLEGDDTQ</sequence>
<accession>A0A266LPR2</accession>
<organism evidence="1 2">
    <name type="scientific">Pseudomonas fragi</name>
    <dbReference type="NCBI Taxonomy" id="296"/>
    <lineage>
        <taxon>Bacteria</taxon>
        <taxon>Pseudomonadati</taxon>
        <taxon>Pseudomonadota</taxon>
        <taxon>Gammaproteobacteria</taxon>
        <taxon>Pseudomonadales</taxon>
        <taxon>Pseudomonadaceae</taxon>
        <taxon>Pseudomonas</taxon>
    </lineage>
</organism>
<proteinExistence type="predicted"/>
<gene>
    <name evidence="1" type="ORF">CJF43_21535</name>
</gene>
<protein>
    <submittedName>
        <fullName evidence="1">Uncharacterized protein</fullName>
    </submittedName>
</protein>
<name>A0A266LPR2_PSEFR</name>
<dbReference type="EMBL" id="NQKL01000024">
    <property type="protein sequence ID" value="OZY39650.1"/>
    <property type="molecule type" value="Genomic_DNA"/>
</dbReference>
<reference evidence="1 2" key="1">
    <citation type="submission" date="2017-08" db="EMBL/GenBank/DDBJ databases">
        <title>Genomic and metabolic characterisation of spoilage-associated Pseudomonas species.</title>
        <authorList>
            <person name="Stanborough T."/>
            <person name="Fegan N."/>
            <person name="Powell S.M."/>
            <person name="Singh T."/>
            <person name="Tamplin M.L."/>
            <person name="Chandry P.S."/>
        </authorList>
    </citation>
    <scope>NUCLEOTIDE SEQUENCE [LARGE SCALE GENOMIC DNA]</scope>
    <source>
        <strain evidence="1 2">F1820</strain>
    </source>
</reference>
<evidence type="ECO:0000313" key="1">
    <source>
        <dbReference type="EMBL" id="OZY39650.1"/>
    </source>
</evidence>
<dbReference type="Proteomes" id="UP000216113">
    <property type="component" value="Unassembled WGS sequence"/>
</dbReference>
<dbReference type="AlphaFoldDB" id="A0A266LPR2"/>
<dbReference type="RefSeq" id="WP_095030897.1">
    <property type="nucleotide sequence ID" value="NZ_NQKL01000024.1"/>
</dbReference>